<keyword evidence="3" id="KW-1185">Reference proteome</keyword>
<evidence type="ECO:0000256" key="1">
    <source>
        <dbReference type="SAM" id="Phobius"/>
    </source>
</evidence>
<protein>
    <submittedName>
        <fullName evidence="2">Uncharacterized protein</fullName>
    </submittedName>
</protein>
<gene>
    <name evidence="2" type="ORF">ARMGADRAFT_1083159</name>
</gene>
<reference evidence="3" key="1">
    <citation type="journal article" date="2017" name="Nat. Ecol. Evol.">
        <title>Genome expansion and lineage-specific genetic innovations in the forest pathogenic fungi Armillaria.</title>
        <authorList>
            <person name="Sipos G."/>
            <person name="Prasanna A.N."/>
            <person name="Walter M.C."/>
            <person name="O'Connor E."/>
            <person name="Balint B."/>
            <person name="Krizsan K."/>
            <person name="Kiss B."/>
            <person name="Hess J."/>
            <person name="Varga T."/>
            <person name="Slot J."/>
            <person name="Riley R."/>
            <person name="Boka B."/>
            <person name="Rigling D."/>
            <person name="Barry K."/>
            <person name="Lee J."/>
            <person name="Mihaltcheva S."/>
            <person name="LaButti K."/>
            <person name="Lipzen A."/>
            <person name="Waldron R."/>
            <person name="Moloney N.M."/>
            <person name="Sperisen C."/>
            <person name="Kredics L."/>
            <person name="Vagvoelgyi C."/>
            <person name="Patrignani A."/>
            <person name="Fitzpatrick D."/>
            <person name="Nagy I."/>
            <person name="Doyle S."/>
            <person name="Anderson J.B."/>
            <person name="Grigoriev I.V."/>
            <person name="Gueldener U."/>
            <person name="Muensterkoetter M."/>
            <person name="Nagy L.G."/>
        </authorList>
    </citation>
    <scope>NUCLEOTIDE SEQUENCE [LARGE SCALE GENOMIC DNA]</scope>
    <source>
        <strain evidence="3">Ar21-2</strain>
    </source>
</reference>
<dbReference type="Proteomes" id="UP000217790">
    <property type="component" value="Unassembled WGS sequence"/>
</dbReference>
<organism evidence="2 3">
    <name type="scientific">Armillaria gallica</name>
    <name type="common">Bulbous honey fungus</name>
    <name type="synonym">Armillaria bulbosa</name>
    <dbReference type="NCBI Taxonomy" id="47427"/>
    <lineage>
        <taxon>Eukaryota</taxon>
        <taxon>Fungi</taxon>
        <taxon>Dikarya</taxon>
        <taxon>Basidiomycota</taxon>
        <taxon>Agaricomycotina</taxon>
        <taxon>Agaricomycetes</taxon>
        <taxon>Agaricomycetidae</taxon>
        <taxon>Agaricales</taxon>
        <taxon>Marasmiineae</taxon>
        <taxon>Physalacriaceae</taxon>
        <taxon>Armillaria</taxon>
    </lineage>
</organism>
<sequence>MPAFPNIGIGSIAALRAHILTPALTSMDVLGSVVVFSLAYVHVISECRLHTVWSFHPYLAGRFGPITITHITLILAVFCAAKYIAGIDLRQLLWTGLEKVTGLVGWLIRFIVYACFFIACLVVVPKIVAFVYII</sequence>
<feature type="transmembrane region" description="Helical" evidence="1">
    <location>
        <begin position="63"/>
        <end position="85"/>
    </location>
</feature>
<dbReference type="InParanoid" id="A0A2H3DMK0"/>
<keyword evidence="1" id="KW-1133">Transmembrane helix</keyword>
<accession>A0A2H3DMK0</accession>
<dbReference type="AlphaFoldDB" id="A0A2H3DMK0"/>
<evidence type="ECO:0000313" key="2">
    <source>
        <dbReference type="EMBL" id="PBK90307.1"/>
    </source>
</evidence>
<feature type="transmembrane region" description="Helical" evidence="1">
    <location>
        <begin position="20"/>
        <end position="43"/>
    </location>
</feature>
<evidence type="ECO:0000313" key="3">
    <source>
        <dbReference type="Proteomes" id="UP000217790"/>
    </source>
</evidence>
<keyword evidence="1" id="KW-0812">Transmembrane</keyword>
<keyword evidence="1" id="KW-0472">Membrane</keyword>
<dbReference type="OrthoDB" id="2956546at2759"/>
<proteinExistence type="predicted"/>
<name>A0A2H3DMK0_ARMGA</name>
<feature type="transmembrane region" description="Helical" evidence="1">
    <location>
        <begin position="106"/>
        <end position="133"/>
    </location>
</feature>
<dbReference type="EMBL" id="KZ293666">
    <property type="protein sequence ID" value="PBK90307.1"/>
    <property type="molecule type" value="Genomic_DNA"/>
</dbReference>